<comment type="subcellular location">
    <subcellularLocation>
        <location evidence="2">Endoplasmic reticulum lumen</location>
    </subcellularLocation>
</comment>
<evidence type="ECO:0000256" key="2">
    <source>
        <dbReference type="ARBA" id="ARBA00004319"/>
    </source>
</evidence>
<proteinExistence type="predicted"/>
<dbReference type="GO" id="GO:0018279">
    <property type="term" value="P:protein N-linked glycosylation via asparagine"/>
    <property type="evidence" value="ECO:0007669"/>
    <property type="project" value="TreeGrafter"/>
</dbReference>
<name>A0A7J6MVN6_PERCH</name>
<dbReference type="PANTHER" id="PTHR11226:SF0">
    <property type="entry name" value="UDP-GLUCOSE:GLYCOPROTEIN GLUCOSYLTRANSFERASE"/>
    <property type="match status" value="1"/>
</dbReference>
<reference evidence="8 9" key="1">
    <citation type="submission" date="2020-04" db="EMBL/GenBank/DDBJ databases">
        <title>Perkinsus chesapeaki whole genome sequence.</title>
        <authorList>
            <person name="Bogema D.R."/>
        </authorList>
    </citation>
    <scope>NUCLEOTIDE SEQUENCE [LARGE SCALE GENOMIC DNA]</scope>
    <source>
        <strain evidence="8">ATCC PRA-425</strain>
    </source>
</reference>
<dbReference type="Gene3D" id="3.90.550.10">
    <property type="entry name" value="Spore Coat Polysaccharide Biosynthesis Protein SpsA, Chain A"/>
    <property type="match status" value="1"/>
</dbReference>
<dbReference type="GO" id="GO:0005788">
    <property type="term" value="C:endoplasmic reticulum lumen"/>
    <property type="evidence" value="ECO:0007669"/>
    <property type="project" value="UniProtKB-SubCell"/>
</dbReference>
<dbReference type="Pfam" id="PF18402">
    <property type="entry name" value="Thioredoxin_14"/>
    <property type="match status" value="1"/>
</dbReference>
<evidence type="ECO:0008006" key="10">
    <source>
        <dbReference type="Google" id="ProtNLM"/>
    </source>
</evidence>
<keyword evidence="9" id="KW-1185">Reference proteome</keyword>
<dbReference type="Pfam" id="PF18404">
    <property type="entry name" value="Glyco_transf_24"/>
    <property type="match status" value="1"/>
</dbReference>
<accession>A0A7J6MVN6</accession>
<evidence type="ECO:0000259" key="6">
    <source>
        <dbReference type="Pfam" id="PF18402"/>
    </source>
</evidence>
<protein>
    <recommendedName>
        <fullName evidence="10">UDP-glucose glycoprotein glucosyltransferase</fullName>
    </recommendedName>
</protein>
<evidence type="ECO:0000313" key="9">
    <source>
        <dbReference type="Proteomes" id="UP000591131"/>
    </source>
</evidence>
<evidence type="ECO:0000313" key="8">
    <source>
        <dbReference type="EMBL" id="KAF4675240.1"/>
    </source>
</evidence>
<dbReference type="InterPro" id="IPR040497">
    <property type="entry name" value="Glyco_transf_24"/>
</dbReference>
<dbReference type="InterPro" id="IPR029044">
    <property type="entry name" value="Nucleotide-diphossugar_trans"/>
</dbReference>
<dbReference type="PANTHER" id="PTHR11226">
    <property type="entry name" value="UDP-GLUCOSE GLYCOPROTEIN:GLUCOSYLTRANSFERASE"/>
    <property type="match status" value="1"/>
</dbReference>
<evidence type="ECO:0000256" key="3">
    <source>
        <dbReference type="ARBA" id="ARBA00022729"/>
    </source>
</evidence>
<dbReference type="GO" id="GO:0051082">
    <property type="term" value="F:unfolded protein binding"/>
    <property type="evidence" value="ECO:0007669"/>
    <property type="project" value="TreeGrafter"/>
</dbReference>
<keyword evidence="4" id="KW-0256">Endoplasmic reticulum</keyword>
<comment type="cofactor">
    <cofactor evidence="1">
        <name>Ca(2+)</name>
        <dbReference type="ChEBI" id="CHEBI:29108"/>
    </cofactor>
</comment>
<keyword evidence="3" id="KW-0732">Signal</keyword>
<dbReference type="Pfam" id="PF06427">
    <property type="entry name" value="UDP-g_GGTase"/>
    <property type="match status" value="1"/>
</dbReference>
<evidence type="ECO:0000256" key="1">
    <source>
        <dbReference type="ARBA" id="ARBA00001913"/>
    </source>
</evidence>
<dbReference type="SUPFAM" id="SSF53448">
    <property type="entry name" value="Nucleotide-diphospho-sugar transferases"/>
    <property type="match status" value="1"/>
</dbReference>
<comment type="caution">
    <text evidence="8">The sequence shown here is derived from an EMBL/GenBank/DDBJ whole genome shotgun (WGS) entry which is preliminary data.</text>
</comment>
<dbReference type="GO" id="GO:0003980">
    <property type="term" value="F:UDP-glucose:glycoprotein glucosyltransferase activity"/>
    <property type="evidence" value="ECO:0007669"/>
    <property type="project" value="InterPro"/>
</dbReference>
<dbReference type="InterPro" id="IPR040692">
    <property type="entry name" value="UGGT_TRXL_3"/>
</dbReference>
<organism evidence="8 9">
    <name type="scientific">Perkinsus chesapeaki</name>
    <name type="common">Clam parasite</name>
    <name type="synonym">Perkinsus andrewsi</name>
    <dbReference type="NCBI Taxonomy" id="330153"/>
    <lineage>
        <taxon>Eukaryota</taxon>
        <taxon>Sar</taxon>
        <taxon>Alveolata</taxon>
        <taxon>Perkinsozoa</taxon>
        <taxon>Perkinsea</taxon>
        <taxon>Perkinsida</taxon>
        <taxon>Perkinsidae</taxon>
        <taxon>Perkinsus</taxon>
    </lineage>
</organism>
<dbReference type="InterPro" id="IPR009448">
    <property type="entry name" value="UDP-g_GGtrans"/>
</dbReference>
<dbReference type="OrthoDB" id="27683at2759"/>
<sequence length="1382" mass="153982">MRLDYLCIVCLIGADVLNSHTVKVSLESSWPMVKEESQTVEFLSHLGGDQAREYLTTNITAEKLLKSQNAKSLLKVMVENRCFSPMVEYYRSFDRFARRECDRDTPVVVEVDGNGLKSGCLAEDICVVERSQNASSKEFEGIEIQRGGSDEDSVTTAVVYGEARSLSSVAVLKSLTENCCESCRVLFRHGDGGGNVAAKPREAIAGYGVGLTIKNSEYKASADSESDKTELEEQSDGGCGEAGVCWGRLQERYPDVDFSKAKVNLKMEKLLSPADRKLKAWELTSVGAQFLEAASGNISEAIEILRNFPGRVVELSEATVSSAAKEQVAELAKVPQAGAYLLSSGEPMDENMIKLHPIMEKLMPIYLAVEELVVLGMSEAAAAEMVRGATRVASAGRLEWRPVEEEDGVGPAYVYNVLKDPQTSRWGDDLDIIIQMLMMGHRGIAPLKRVIFDIIFLIDLSDRSQVLETVGRLMTQPFPARIALVPDTRTPEGARAAECFGEVYGSGRKKDMKKVRQFLAGLVRAANGDEEDVMTIESIEKICEDVLLEELPESGEDVPEIVRRGQAWAATKGLPFPSVVVNGLVSENLADTAVFIGEDFQALAAAWYTRHVEKQKDENMDSEDEEINDVIREIIFPEKSVKYLSSVYHPALFTDETDEKSTVQLPMRILGRVTHLMAAGTVETPLHVMVVVGGGKENVESKIEVVKKIGKFLEGRPGAIMTVLGADDATNSRLQGCVDSFDALRNFEMSKCGKIPSDDAMKAARELIHAAGVSDAAEVTMIVNGKKLELDVAKVEPILEEFVEALFGSYKAEQGNCGSLGPLACAVANSFVQSIAAVENPHREVMEEGLQKSFKNTPLAAFNLVARGNLVLEMVASIDPLTDSGRSALMVIKYLNDVLDGFGARMVLTPQDKYSEYPLKSWHRSVTAGGAAEFILEPSRNTLTLGMDVLPNWQVSSRKGRVDMDNIRITPADEEIVEAQYVLKQLYVEGQSYDVDANGHPRGPADGAQLQLLDLTSKPLAETWVIRNLGYYQLFANPGRYSIQLKPDTMGREVYEAMGTNVVDVNKFMMPSYPVKLRLKPEMSREMIYDQQDDNLDDDGPIHIFTVASGHLYEQLLAVMILSVRNHTTSKLCFWFVDQFLSPQFREFIPQLAEEYNFEYRFVTYKWPTWLNPQSEKQRLIWAYKILFLDVLFPPSVNRIIFIDADQVVRADVRELWDMDLQGKVYGFTPMGDTNPSTEGFRFWKQGYWLNHLAGRPYHISALFVVDLARFRKTGAGDSLRAVYNQLSQDPNSLANLDQDLPNYAQHQIHIYSLPADWLWCETWCGEEAKATAKTIDLCQNPLTKEPKTEMARRIIPEWSDYWGEVQKLIAKVQAARLEEKL</sequence>
<evidence type="ECO:0000256" key="5">
    <source>
        <dbReference type="ARBA" id="ARBA00023180"/>
    </source>
</evidence>
<feature type="domain" description="Glucosyltransferase 24 catalytic" evidence="7">
    <location>
        <begin position="1102"/>
        <end position="1368"/>
    </location>
</feature>
<gene>
    <name evidence="8" type="ORF">FOL47_008079</name>
</gene>
<dbReference type="EMBL" id="JAAPAO010000050">
    <property type="protein sequence ID" value="KAF4675240.1"/>
    <property type="molecule type" value="Genomic_DNA"/>
</dbReference>
<feature type="domain" description="UGGT thioredoxin-like" evidence="6">
    <location>
        <begin position="406"/>
        <end position="616"/>
    </location>
</feature>
<evidence type="ECO:0000259" key="7">
    <source>
        <dbReference type="Pfam" id="PF18404"/>
    </source>
</evidence>
<dbReference type="CDD" id="cd06432">
    <property type="entry name" value="GT8_HUGT1_C_like"/>
    <property type="match status" value="1"/>
</dbReference>
<keyword evidence="5" id="KW-0325">Glycoprotein</keyword>
<dbReference type="Proteomes" id="UP000591131">
    <property type="component" value="Unassembled WGS sequence"/>
</dbReference>
<dbReference type="GO" id="GO:0036503">
    <property type="term" value="P:ERAD pathway"/>
    <property type="evidence" value="ECO:0007669"/>
    <property type="project" value="TreeGrafter"/>
</dbReference>
<evidence type="ECO:0000256" key="4">
    <source>
        <dbReference type="ARBA" id="ARBA00022824"/>
    </source>
</evidence>